<evidence type="ECO:0000313" key="2">
    <source>
        <dbReference type="Proteomes" id="UP000271974"/>
    </source>
</evidence>
<accession>A0A433UCH1</accession>
<gene>
    <name evidence="1" type="ORF">EGW08_000778</name>
</gene>
<dbReference type="AlphaFoldDB" id="A0A433UCH1"/>
<keyword evidence="2" id="KW-1185">Reference proteome</keyword>
<protein>
    <submittedName>
        <fullName evidence="1">Uncharacterized protein</fullName>
    </submittedName>
</protein>
<organism evidence="1 2">
    <name type="scientific">Elysia chlorotica</name>
    <name type="common">Eastern emerald elysia</name>
    <name type="synonym">Sea slug</name>
    <dbReference type="NCBI Taxonomy" id="188477"/>
    <lineage>
        <taxon>Eukaryota</taxon>
        <taxon>Metazoa</taxon>
        <taxon>Spiralia</taxon>
        <taxon>Lophotrochozoa</taxon>
        <taxon>Mollusca</taxon>
        <taxon>Gastropoda</taxon>
        <taxon>Heterobranchia</taxon>
        <taxon>Euthyneura</taxon>
        <taxon>Panpulmonata</taxon>
        <taxon>Sacoglossa</taxon>
        <taxon>Placobranchoidea</taxon>
        <taxon>Plakobranchidae</taxon>
        <taxon>Elysia</taxon>
    </lineage>
</organism>
<comment type="caution">
    <text evidence="1">The sequence shown here is derived from an EMBL/GenBank/DDBJ whole genome shotgun (WGS) entry which is preliminary data.</text>
</comment>
<evidence type="ECO:0000313" key="1">
    <source>
        <dbReference type="EMBL" id="RUS91454.1"/>
    </source>
</evidence>
<dbReference type="EMBL" id="RQTK01000011">
    <property type="protein sequence ID" value="RUS91454.1"/>
    <property type="molecule type" value="Genomic_DNA"/>
</dbReference>
<name>A0A433UCH1_ELYCH</name>
<proteinExistence type="predicted"/>
<dbReference type="Proteomes" id="UP000271974">
    <property type="component" value="Unassembled WGS sequence"/>
</dbReference>
<reference evidence="1 2" key="1">
    <citation type="submission" date="2019-01" db="EMBL/GenBank/DDBJ databases">
        <title>A draft genome assembly of the solar-powered sea slug Elysia chlorotica.</title>
        <authorList>
            <person name="Cai H."/>
            <person name="Li Q."/>
            <person name="Fang X."/>
            <person name="Li J."/>
            <person name="Curtis N.E."/>
            <person name="Altenburger A."/>
            <person name="Shibata T."/>
            <person name="Feng M."/>
            <person name="Maeda T."/>
            <person name="Schwartz J.A."/>
            <person name="Shigenobu S."/>
            <person name="Lundholm N."/>
            <person name="Nishiyama T."/>
            <person name="Yang H."/>
            <person name="Hasebe M."/>
            <person name="Li S."/>
            <person name="Pierce S.K."/>
            <person name="Wang J."/>
        </authorList>
    </citation>
    <scope>NUCLEOTIDE SEQUENCE [LARGE SCALE GENOMIC DNA]</scope>
    <source>
        <strain evidence="1">EC2010</strain>
        <tissue evidence="1">Whole organism of an adult</tissue>
    </source>
</reference>
<sequence length="107" mass="12896">MKGVFQSFYLFESLHHYHYLSALPLNFPTHLYKDETCMKFQSCFHFFHLLCRHCYAICCSIFTCKARSILILGCFCFITIIVRKVNFMCHKIYSLVQLHLYFFISHF</sequence>